<organism evidence="3 4">
    <name type="scientific">Pogonomyrmex barbatus</name>
    <name type="common">red harvester ant</name>
    <dbReference type="NCBI Taxonomy" id="144034"/>
    <lineage>
        <taxon>Eukaryota</taxon>
        <taxon>Metazoa</taxon>
        <taxon>Ecdysozoa</taxon>
        <taxon>Arthropoda</taxon>
        <taxon>Hexapoda</taxon>
        <taxon>Insecta</taxon>
        <taxon>Pterygota</taxon>
        <taxon>Neoptera</taxon>
        <taxon>Endopterygota</taxon>
        <taxon>Hymenoptera</taxon>
        <taxon>Apocrita</taxon>
        <taxon>Aculeata</taxon>
        <taxon>Formicoidea</taxon>
        <taxon>Formicidae</taxon>
        <taxon>Myrmicinae</taxon>
        <taxon>Pogonomyrmex</taxon>
    </lineage>
</organism>
<dbReference type="Pfam" id="PF01607">
    <property type="entry name" value="CBM_14"/>
    <property type="match status" value="2"/>
</dbReference>
<feature type="chain" id="PRO_5026969343" evidence="1">
    <location>
        <begin position="26"/>
        <end position="163"/>
    </location>
</feature>
<dbReference type="SUPFAM" id="SSF57625">
    <property type="entry name" value="Invertebrate chitin-binding proteins"/>
    <property type="match status" value="2"/>
</dbReference>
<evidence type="ECO:0000313" key="4">
    <source>
        <dbReference type="RefSeq" id="XP_011639046.1"/>
    </source>
</evidence>
<dbReference type="InterPro" id="IPR036508">
    <property type="entry name" value="Chitin-bd_dom_sf"/>
</dbReference>
<feature type="signal peptide" evidence="1">
    <location>
        <begin position="1"/>
        <end position="25"/>
    </location>
</feature>
<dbReference type="GO" id="GO:0005576">
    <property type="term" value="C:extracellular region"/>
    <property type="evidence" value="ECO:0007669"/>
    <property type="project" value="InterPro"/>
</dbReference>
<protein>
    <submittedName>
        <fullName evidence="4">Uncharacterized protein LOC105428424</fullName>
    </submittedName>
</protein>
<dbReference type="GeneID" id="105428424"/>
<evidence type="ECO:0000259" key="2">
    <source>
        <dbReference type="PROSITE" id="PS50940"/>
    </source>
</evidence>
<reference evidence="4" key="1">
    <citation type="submission" date="2025-08" db="UniProtKB">
        <authorList>
            <consortium name="RefSeq"/>
        </authorList>
    </citation>
    <scope>IDENTIFICATION</scope>
</reference>
<dbReference type="AlphaFoldDB" id="A0A6I9WI94"/>
<evidence type="ECO:0000313" key="3">
    <source>
        <dbReference type="Proteomes" id="UP000504615"/>
    </source>
</evidence>
<proteinExistence type="predicted"/>
<evidence type="ECO:0000256" key="1">
    <source>
        <dbReference type="SAM" id="SignalP"/>
    </source>
</evidence>
<dbReference type="PANTHER" id="PTHR20987:SF0">
    <property type="entry name" value="CHITIN-BINDING TYPE-2 DOMAIN-CONTAINING PROTEIN-RELATED"/>
    <property type="match status" value="1"/>
</dbReference>
<keyword evidence="1" id="KW-0732">Signal</keyword>
<sequence>MMNSFSCIVLLCLQSYLSLIRIAVGQTATPTCTEIGAFEIYDGTCKNYYICVDDGEKLNPVNLMCASSAIFDPLQGRCVSESTATCQQTTTMPPSTTTSAPLCVRYGRFPIQDAQCKRYYLCYWDGVRYTIMDNLSCPNTLVFNPVSEKCVPPERYTCPGTIG</sequence>
<dbReference type="Gene3D" id="2.170.140.10">
    <property type="entry name" value="Chitin binding domain"/>
    <property type="match status" value="2"/>
</dbReference>
<name>A0A6I9WI94_9HYME</name>
<gene>
    <name evidence="4" type="primary">LOC105428424</name>
</gene>
<feature type="domain" description="Chitin-binding type-2" evidence="2">
    <location>
        <begin position="29"/>
        <end position="88"/>
    </location>
</feature>
<dbReference type="PANTHER" id="PTHR20987">
    <property type="entry name" value="CHITIN-BINDING TYPE-2 DOMAIN-CONTAINING PROTEIN-RELATED"/>
    <property type="match status" value="1"/>
</dbReference>
<dbReference type="PROSITE" id="PS50940">
    <property type="entry name" value="CHIT_BIND_II"/>
    <property type="match status" value="2"/>
</dbReference>
<dbReference type="InterPro" id="IPR002557">
    <property type="entry name" value="Chitin-bd_dom"/>
</dbReference>
<dbReference type="OrthoDB" id="8179045at2759"/>
<dbReference type="RefSeq" id="XP_011639046.1">
    <property type="nucleotide sequence ID" value="XM_011640744.2"/>
</dbReference>
<accession>A0A6I9WI94</accession>
<dbReference type="SMART" id="SM00494">
    <property type="entry name" value="ChtBD2"/>
    <property type="match status" value="2"/>
</dbReference>
<feature type="domain" description="Chitin-binding type-2" evidence="2">
    <location>
        <begin position="100"/>
        <end position="160"/>
    </location>
</feature>
<dbReference type="Proteomes" id="UP000504615">
    <property type="component" value="Unplaced"/>
</dbReference>
<dbReference type="KEGG" id="pbar:105428424"/>
<dbReference type="GO" id="GO:0008061">
    <property type="term" value="F:chitin binding"/>
    <property type="evidence" value="ECO:0007669"/>
    <property type="project" value="InterPro"/>
</dbReference>
<keyword evidence="3" id="KW-1185">Reference proteome</keyword>